<dbReference type="EMBL" id="JAVRBK010000004">
    <property type="protein sequence ID" value="KAK5644655.1"/>
    <property type="molecule type" value="Genomic_DNA"/>
</dbReference>
<name>A0AAN7VAC7_9COLE</name>
<evidence type="ECO:0000313" key="4">
    <source>
        <dbReference type="Proteomes" id="UP001329430"/>
    </source>
</evidence>
<feature type="transmembrane region" description="Helical" evidence="1">
    <location>
        <begin position="142"/>
        <end position="166"/>
    </location>
</feature>
<comment type="caution">
    <text evidence="3">The sequence shown here is derived from an EMBL/GenBank/DDBJ whole genome shotgun (WGS) entry which is preliminary data.</text>
</comment>
<dbReference type="Pfam" id="PF07898">
    <property type="entry name" value="DUF1676"/>
    <property type="match status" value="1"/>
</dbReference>
<keyword evidence="4" id="KW-1185">Reference proteome</keyword>
<proteinExistence type="predicted"/>
<keyword evidence="2" id="KW-0732">Signal</keyword>
<keyword evidence="1" id="KW-0472">Membrane</keyword>
<dbReference type="AlphaFoldDB" id="A0AAN7VAC7"/>
<dbReference type="PANTHER" id="PTHR21879">
    <property type="entry name" value="FI03362P-RELATED-RELATED"/>
    <property type="match status" value="1"/>
</dbReference>
<dbReference type="InterPro" id="IPR012464">
    <property type="entry name" value="DUF1676"/>
</dbReference>
<feature type="chain" id="PRO_5042833532" description="Osiris 18" evidence="2">
    <location>
        <begin position="20"/>
        <end position="248"/>
    </location>
</feature>
<evidence type="ECO:0000256" key="2">
    <source>
        <dbReference type="SAM" id="SignalP"/>
    </source>
</evidence>
<dbReference type="PANTHER" id="PTHR21879:SF13">
    <property type="entry name" value="OSIRIS 18"/>
    <property type="match status" value="1"/>
</dbReference>
<dbReference type="GO" id="GO:0016020">
    <property type="term" value="C:membrane"/>
    <property type="evidence" value="ECO:0007669"/>
    <property type="project" value="TreeGrafter"/>
</dbReference>
<dbReference type="Proteomes" id="UP001329430">
    <property type="component" value="Chromosome 4"/>
</dbReference>
<evidence type="ECO:0000313" key="3">
    <source>
        <dbReference type="EMBL" id="KAK5644655.1"/>
    </source>
</evidence>
<keyword evidence="1" id="KW-0812">Transmembrane</keyword>
<feature type="signal peptide" evidence="2">
    <location>
        <begin position="1"/>
        <end position="19"/>
    </location>
</feature>
<gene>
    <name evidence="3" type="ORF">RI129_005955</name>
</gene>
<protein>
    <recommendedName>
        <fullName evidence="5">Osiris 18</fullName>
    </recommendedName>
</protein>
<evidence type="ECO:0000256" key="1">
    <source>
        <dbReference type="SAM" id="Phobius"/>
    </source>
</evidence>
<organism evidence="3 4">
    <name type="scientific">Pyrocoelia pectoralis</name>
    <dbReference type="NCBI Taxonomy" id="417401"/>
    <lineage>
        <taxon>Eukaryota</taxon>
        <taxon>Metazoa</taxon>
        <taxon>Ecdysozoa</taxon>
        <taxon>Arthropoda</taxon>
        <taxon>Hexapoda</taxon>
        <taxon>Insecta</taxon>
        <taxon>Pterygota</taxon>
        <taxon>Neoptera</taxon>
        <taxon>Endopterygota</taxon>
        <taxon>Coleoptera</taxon>
        <taxon>Polyphaga</taxon>
        <taxon>Elateriformia</taxon>
        <taxon>Elateroidea</taxon>
        <taxon>Lampyridae</taxon>
        <taxon>Lampyrinae</taxon>
        <taxon>Pyrocoelia</taxon>
    </lineage>
</organism>
<evidence type="ECO:0008006" key="5">
    <source>
        <dbReference type="Google" id="ProtNLM"/>
    </source>
</evidence>
<accession>A0AAN7VAC7</accession>
<sequence length="248" mass="27954">MALLRYLGIITIILGVTYAQPSALEVFQDIYHACLKDFSFSCVKPKSLKWLNNVANEPVIRITEDLEIVKKDDPDRDQERSGTRDVFDVFEDFIQSHQLVARVPQILRMDGPLGSLLPRAFKPEDLSVPLASTGRSKTVKKIIVPFLLGLKFKTAVLVPLALALIALKTWKALTLGLLSLVLTGTLLIFKLLSHGKVTTYEVVHYPHHHHNDHHHIEHHPPPPGWDHPGYGRELNAQDLAYKGYVNQN</sequence>
<reference evidence="3 4" key="1">
    <citation type="journal article" date="2024" name="Insects">
        <title>An Improved Chromosome-Level Genome Assembly of the Firefly Pyrocoelia pectoralis.</title>
        <authorList>
            <person name="Fu X."/>
            <person name="Meyer-Rochow V.B."/>
            <person name="Ballantyne L."/>
            <person name="Zhu X."/>
        </authorList>
    </citation>
    <scope>NUCLEOTIDE SEQUENCE [LARGE SCALE GENOMIC DNA]</scope>
    <source>
        <strain evidence="3">XCY_ONT2</strain>
    </source>
</reference>
<feature type="transmembrane region" description="Helical" evidence="1">
    <location>
        <begin position="172"/>
        <end position="192"/>
    </location>
</feature>
<keyword evidence="1" id="KW-1133">Transmembrane helix</keyword>